<organism evidence="2 3">
    <name type="scientific">Agaricus bisporus var. burnettii</name>
    <dbReference type="NCBI Taxonomy" id="192524"/>
    <lineage>
        <taxon>Eukaryota</taxon>
        <taxon>Fungi</taxon>
        <taxon>Dikarya</taxon>
        <taxon>Basidiomycota</taxon>
        <taxon>Agaricomycotina</taxon>
        <taxon>Agaricomycetes</taxon>
        <taxon>Agaricomycetidae</taxon>
        <taxon>Agaricales</taxon>
        <taxon>Agaricineae</taxon>
        <taxon>Agaricaceae</taxon>
        <taxon>Agaricus</taxon>
    </lineage>
</organism>
<accession>A0A8H7KL18</accession>
<sequence>MLHFDYEDFAQTHQYDPYTTDAGDEHNHNAGIHSSPGEGHCGYNHFVFRQENFVSSQQSFAPELQTPAGFCTDETFWESPNLTQRPELSHLHAPVPLPGCASILRTHSYQLEEIKVANSDSNSSLPMVPQYQPGYQVYACPPLQRSEYGQLPSPQSNSTLQSTFLTPSELLVELSNQENQHPSKISHGRVGALKKPPRFCDSSTPTAPVVGPSFLPPSANDNSTESITSHEKKRHYLECLEHYVAFLHEHCRRNGLEPAPLERISSYRCLNSRSIRSLLIHMEKVTRQMKDQILREEQKFLRLRDALHRQESNLEMGQSV</sequence>
<reference evidence="2 3" key="1">
    <citation type="journal article" name="Sci. Rep.">
        <title>Telomere-to-telomere assembled and centromere annotated genomes of the two main subspecies of the button mushroom Agaricus bisporus reveal especially polymorphic chromosome ends.</title>
        <authorList>
            <person name="Sonnenberg A.S.M."/>
            <person name="Sedaghat-Telgerd N."/>
            <person name="Lavrijssen B."/>
            <person name="Ohm R.A."/>
            <person name="Hendrickx P.M."/>
            <person name="Scholtmeijer K."/>
            <person name="Baars J.J.P."/>
            <person name="van Peer A."/>
        </authorList>
    </citation>
    <scope>NUCLEOTIDE SEQUENCE [LARGE SCALE GENOMIC DNA]</scope>
    <source>
        <strain evidence="2 3">H119_p4</strain>
    </source>
</reference>
<gene>
    <name evidence="2" type="ORF">Agabi119p4_541</name>
</gene>
<feature type="region of interest" description="Disordered" evidence="1">
    <location>
        <begin position="206"/>
        <end position="225"/>
    </location>
</feature>
<protein>
    <submittedName>
        <fullName evidence="2">Uncharacterized protein</fullName>
    </submittedName>
</protein>
<comment type="caution">
    <text evidence="2">The sequence shown here is derived from an EMBL/GenBank/DDBJ whole genome shotgun (WGS) entry which is preliminary data.</text>
</comment>
<evidence type="ECO:0000256" key="1">
    <source>
        <dbReference type="SAM" id="MobiDB-lite"/>
    </source>
</evidence>
<evidence type="ECO:0000313" key="3">
    <source>
        <dbReference type="Proteomes" id="UP000629468"/>
    </source>
</evidence>
<evidence type="ECO:0000313" key="2">
    <source>
        <dbReference type="EMBL" id="KAF7784376.1"/>
    </source>
</evidence>
<dbReference type="EMBL" id="JABXXO010000001">
    <property type="protein sequence ID" value="KAF7784376.1"/>
    <property type="molecule type" value="Genomic_DNA"/>
</dbReference>
<dbReference type="AlphaFoldDB" id="A0A8H7KL18"/>
<name>A0A8H7KL18_AGABI</name>
<proteinExistence type="predicted"/>
<dbReference type="Proteomes" id="UP000629468">
    <property type="component" value="Unassembled WGS sequence"/>
</dbReference>